<evidence type="ECO:0000313" key="1">
    <source>
        <dbReference type="EMBL" id="TFY93748.1"/>
    </source>
</evidence>
<name>A0A4Z0B6D8_9PSED</name>
<evidence type="ECO:0000313" key="2">
    <source>
        <dbReference type="Proteomes" id="UP000297734"/>
    </source>
</evidence>
<dbReference type="AlphaFoldDB" id="A0A4Z0B6D8"/>
<reference evidence="1 2" key="1">
    <citation type="journal article" date="2019" name="Syst. Appl. Microbiol.">
        <title>New species of pathogenic Pseudomonas isolated from citrus in Tunisia: Proposal of Pseudomonas kairouanensis sp. nov. and Pseudomonas nabeulensis sp. nov.</title>
        <authorList>
            <person name="Oueslati M."/>
            <person name="Mulet M."/>
            <person name="Gomila M."/>
            <person name="Berge O."/>
            <person name="Hajlaoui M.R."/>
            <person name="Lalucat J."/>
            <person name="Sadfi-Zouaoui N."/>
            <person name="Garcia-Valdes E."/>
        </authorList>
    </citation>
    <scope>NUCLEOTIDE SEQUENCE [LARGE SCALE GENOMIC DNA]</scope>
    <source>
        <strain evidence="1 2">E10B</strain>
    </source>
</reference>
<organism evidence="1 2">
    <name type="scientific">Pseudomonas nabeulensis</name>
    <dbReference type="NCBI Taxonomy" id="2293833"/>
    <lineage>
        <taxon>Bacteria</taxon>
        <taxon>Pseudomonadati</taxon>
        <taxon>Pseudomonadota</taxon>
        <taxon>Gammaproteobacteria</taxon>
        <taxon>Pseudomonadales</taxon>
        <taxon>Pseudomonadaceae</taxon>
        <taxon>Pseudomonas</taxon>
    </lineage>
</organism>
<dbReference type="RefSeq" id="WP_135308540.1">
    <property type="nucleotide sequence ID" value="NZ_QUZT01000019.1"/>
</dbReference>
<gene>
    <name evidence="1" type="ORF">DYL61_12445</name>
</gene>
<protein>
    <submittedName>
        <fullName evidence="1">Uncharacterized protein</fullName>
    </submittedName>
</protein>
<sequence>MNRSEINKREALQNIMKKISVLRKWSTQTESVSEDEYYPLTIRQFNNWDLSQNSEKVRQQFAVTKRNANDTLRRYPDLREEIISLISSISLNINNKKSKPEKLTTFKQHIHELKNYIDTLEKYTAAQKAQLVLMQEKHSAQIFQLNNTIKELKKHRS</sequence>
<comment type="caution">
    <text evidence="1">The sequence shown here is derived from an EMBL/GenBank/DDBJ whole genome shotgun (WGS) entry which is preliminary data.</text>
</comment>
<dbReference type="OrthoDB" id="7025317at2"/>
<accession>A0A4Z0B6D8</accession>
<dbReference type="EMBL" id="QUZT01000019">
    <property type="protein sequence ID" value="TFY93748.1"/>
    <property type="molecule type" value="Genomic_DNA"/>
</dbReference>
<proteinExistence type="predicted"/>
<dbReference type="Proteomes" id="UP000297734">
    <property type="component" value="Unassembled WGS sequence"/>
</dbReference>
<keyword evidence="2" id="KW-1185">Reference proteome</keyword>